<evidence type="ECO:0000256" key="11">
    <source>
        <dbReference type="ARBA" id="ARBA00035585"/>
    </source>
</evidence>
<comment type="subcellular location">
    <subcellularLocation>
        <location evidence="1 12">Cell membrane</location>
        <topology evidence="1 12">Multi-pass membrane protein</topology>
    </subcellularLocation>
</comment>
<evidence type="ECO:0000313" key="13">
    <source>
        <dbReference type="EMBL" id="MBN7797551.1"/>
    </source>
</evidence>
<evidence type="ECO:0000256" key="3">
    <source>
        <dbReference type="ARBA" id="ARBA00022519"/>
    </source>
</evidence>
<comment type="activity regulation">
    <text evidence="12">Na(+) is not transported, but it plays an essential structural role and its presence is essential for fluoride channel function.</text>
</comment>
<dbReference type="PANTHER" id="PTHR28259:SF1">
    <property type="entry name" value="FLUORIDE EXPORT PROTEIN 1-RELATED"/>
    <property type="match status" value="1"/>
</dbReference>
<evidence type="ECO:0000256" key="12">
    <source>
        <dbReference type="HAMAP-Rule" id="MF_00454"/>
    </source>
</evidence>
<evidence type="ECO:0000256" key="6">
    <source>
        <dbReference type="ARBA" id="ARBA00023053"/>
    </source>
</evidence>
<keyword evidence="12" id="KW-0479">Metal-binding</keyword>
<keyword evidence="6 12" id="KW-0915">Sodium</keyword>
<evidence type="ECO:0000256" key="10">
    <source>
        <dbReference type="ARBA" id="ARBA00035120"/>
    </source>
</evidence>
<dbReference type="NCBIfam" id="TIGR00494">
    <property type="entry name" value="crcB"/>
    <property type="match status" value="1"/>
</dbReference>
<feature type="transmembrane region" description="Helical" evidence="12">
    <location>
        <begin position="99"/>
        <end position="119"/>
    </location>
</feature>
<keyword evidence="8 12" id="KW-0472">Membrane</keyword>
<keyword evidence="3" id="KW-0997">Cell inner membrane</keyword>
<keyword evidence="14" id="KW-1185">Reference proteome</keyword>
<comment type="similarity">
    <text evidence="10 12">Belongs to the fluoride channel Fluc/FEX (TC 1.A.43) family.</text>
</comment>
<feature type="transmembrane region" description="Helical" evidence="12">
    <location>
        <begin position="67"/>
        <end position="87"/>
    </location>
</feature>
<evidence type="ECO:0000256" key="2">
    <source>
        <dbReference type="ARBA" id="ARBA00022475"/>
    </source>
</evidence>
<dbReference type="PANTHER" id="PTHR28259">
    <property type="entry name" value="FLUORIDE EXPORT PROTEIN 1-RELATED"/>
    <property type="match status" value="1"/>
</dbReference>
<evidence type="ECO:0000256" key="4">
    <source>
        <dbReference type="ARBA" id="ARBA00022692"/>
    </source>
</evidence>
<evidence type="ECO:0000256" key="7">
    <source>
        <dbReference type="ARBA" id="ARBA00023065"/>
    </source>
</evidence>
<keyword evidence="2 12" id="KW-1003">Cell membrane</keyword>
<evidence type="ECO:0000256" key="1">
    <source>
        <dbReference type="ARBA" id="ARBA00004651"/>
    </source>
</evidence>
<comment type="catalytic activity">
    <reaction evidence="11">
        <text>fluoride(in) = fluoride(out)</text>
        <dbReference type="Rhea" id="RHEA:76159"/>
        <dbReference type="ChEBI" id="CHEBI:17051"/>
    </reaction>
    <physiologicalReaction direction="left-to-right" evidence="11">
        <dbReference type="Rhea" id="RHEA:76160"/>
    </physiologicalReaction>
</comment>
<feature type="transmembrane region" description="Helical" evidence="12">
    <location>
        <begin position="38"/>
        <end position="55"/>
    </location>
</feature>
<dbReference type="AlphaFoldDB" id="A0A939IKP6"/>
<dbReference type="RefSeq" id="WP_206561003.1">
    <property type="nucleotide sequence ID" value="NZ_JAFKCZ010000009.1"/>
</dbReference>
<evidence type="ECO:0000256" key="5">
    <source>
        <dbReference type="ARBA" id="ARBA00022989"/>
    </source>
</evidence>
<comment type="caution">
    <text evidence="13">The sequence shown here is derived from an EMBL/GenBank/DDBJ whole genome shotgun (WGS) entry which is preliminary data.</text>
</comment>
<dbReference type="GO" id="GO:0046872">
    <property type="term" value="F:metal ion binding"/>
    <property type="evidence" value="ECO:0007669"/>
    <property type="project" value="UniProtKB-KW"/>
</dbReference>
<keyword evidence="5 12" id="KW-1133">Transmembrane helix</keyword>
<dbReference type="Proteomes" id="UP000664303">
    <property type="component" value="Unassembled WGS sequence"/>
</dbReference>
<dbReference type="GO" id="GO:0005886">
    <property type="term" value="C:plasma membrane"/>
    <property type="evidence" value="ECO:0007669"/>
    <property type="project" value="UniProtKB-SubCell"/>
</dbReference>
<dbReference type="EMBL" id="JAFKCZ010000009">
    <property type="protein sequence ID" value="MBN7797551.1"/>
    <property type="molecule type" value="Genomic_DNA"/>
</dbReference>
<dbReference type="GO" id="GO:0062054">
    <property type="term" value="F:fluoride channel activity"/>
    <property type="evidence" value="ECO:0007669"/>
    <property type="project" value="UniProtKB-UniRule"/>
</dbReference>
<dbReference type="HAMAP" id="MF_00454">
    <property type="entry name" value="FluC"/>
    <property type="match status" value="1"/>
</dbReference>
<dbReference type="Pfam" id="PF02537">
    <property type="entry name" value="CRCB"/>
    <property type="match status" value="1"/>
</dbReference>
<keyword evidence="4 12" id="KW-0812">Transmembrane</keyword>
<comment type="function">
    <text evidence="12">Fluoride-specific ion channel. Important for reducing fluoride concentration in the cell, thus reducing its toxicity.</text>
</comment>
<keyword evidence="12" id="KW-0813">Transport</keyword>
<dbReference type="GO" id="GO:0140114">
    <property type="term" value="P:cellular detoxification of fluoride"/>
    <property type="evidence" value="ECO:0007669"/>
    <property type="project" value="UniProtKB-UniRule"/>
</dbReference>
<dbReference type="InterPro" id="IPR003691">
    <property type="entry name" value="FluC"/>
</dbReference>
<reference evidence="13" key="1">
    <citation type="submission" date="2021-02" db="EMBL/GenBank/DDBJ databases">
        <title>PHA producing bacteria isolated from coastal sediment in Guangdong, Shenzhen.</title>
        <authorList>
            <person name="Zheng W."/>
            <person name="Yu S."/>
            <person name="Huang Y."/>
        </authorList>
    </citation>
    <scope>NUCLEOTIDE SEQUENCE</scope>
    <source>
        <strain evidence="13">TN14-10</strain>
    </source>
</reference>
<keyword evidence="7 12" id="KW-0406">Ion transport</keyword>
<evidence type="ECO:0000256" key="8">
    <source>
        <dbReference type="ARBA" id="ARBA00023136"/>
    </source>
</evidence>
<sequence length="127" mass="13629">MKFILFVALGGASGAVTRYLLSSWAHSLWEGRWPLGTLMVNVLGSFCIGIIFVLIERQHIHADWRGVLMVGFLGAFTTFSTFSLEAITLLEAGESAHALGYMLVSVVSCVAAAGSAIYLTRMVSASL</sequence>
<feature type="binding site" evidence="12">
    <location>
        <position position="74"/>
    </location>
    <ligand>
        <name>Na(+)</name>
        <dbReference type="ChEBI" id="CHEBI:29101"/>
        <note>structural</note>
    </ligand>
</feature>
<keyword evidence="9 12" id="KW-0407">Ion channel</keyword>
<proteinExistence type="inferred from homology"/>
<name>A0A939IKP6_9GAMM</name>
<organism evidence="13 14">
    <name type="scientific">Parahaliea mediterranea</name>
    <dbReference type="NCBI Taxonomy" id="651086"/>
    <lineage>
        <taxon>Bacteria</taxon>
        <taxon>Pseudomonadati</taxon>
        <taxon>Pseudomonadota</taxon>
        <taxon>Gammaproteobacteria</taxon>
        <taxon>Cellvibrionales</taxon>
        <taxon>Halieaceae</taxon>
        <taxon>Parahaliea</taxon>
    </lineage>
</organism>
<evidence type="ECO:0000313" key="14">
    <source>
        <dbReference type="Proteomes" id="UP000664303"/>
    </source>
</evidence>
<accession>A0A939IKP6</accession>
<feature type="binding site" evidence="12">
    <location>
        <position position="77"/>
    </location>
    <ligand>
        <name>Na(+)</name>
        <dbReference type="ChEBI" id="CHEBI:29101"/>
        <note>structural</note>
    </ligand>
</feature>
<evidence type="ECO:0000256" key="9">
    <source>
        <dbReference type="ARBA" id="ARBA00023303"/>
    </source>
</evidence>
<gene>
    <name evidence="12 13" type="primary">crcB</name>
    <name evidence="12" type="synonym">fluC</name>
    <name evidence="13" type="ORF">JYP50_13155</name>
</gene>
<protein>
    <recommendedName>
        <fullName evidence="12">Fluoride-specific ion channel FluC</fullName>
    </recommendedName>
</protein>